<dbReference type="Proteomes" id="UP000267049">
    <property type="component" value="Unassembled WGS sequence"/>
</dbReference>
<keyword evidence="4 12" id="KW-1134">Transmembrane beta strand</keyword>
<evidence type="ECO:0000313" key="18">
    <source>
        <dbReference type="EMBL" id="RNF86081.1"/>
    </source>
</evidence>
<comment type="subcellular location">
    <subcellularLocation>
        <location evidence="1 12">Cell outer membrane</location>
        <topology evidence="1 12">Multi-pass membrane protein</topology>
    </subcellularLocation>
</comment>
<organism evidence="18 19">
    <name type="scientific">Montanilutibacter psychrotolerans</name>
    <dbReference type="NCBI Taxonomy" id="1327343"/>
    <lineage>
        <taxon>Bacteria</taxon>
        <taxon>Pseudomonadati</taxon>
        <taxon>Pseudomonadota</taxon>
        <taxon>Gammaproteobacteria</taxon>
        <taxon>Lysobacterales</taxon>
        <taxon>Lysobacteraceae</taxon>
        <taxon>Montanilutibacter</taxon>
    </lineage>
</organism>
<feature type="domain" description="TonB-dependent receptor-like beta-barrel" evidence="16">
    <location>
        <begin position="256"/>
        <end position="686"/>
    </location>
</feature>
<dbReference type="Pfam" id="PF00593">
    <property type="entry name" value="TonB_dep_Rec_b-barrel"/>
    <property type="match status" value="1"/>
</dbReference>
<keyword evidence="5 12" id="KW-0812">Transmembrane</keyword>
<feature type="signal peptide" evidence="15">
    <location>
        <begin position="1"/>
        <end position="26"/>
    </location>
</feature>
<dbReference type="SUPFAM" id="SSF56935">
    <property type="entry name" value="Porins"/>
    <property type="match status" value="1"/>
</dbReference>
<dbReference type="PROSITE" id="PS52016">
    <property type="entry name" value="TONB_DEPENDENT_REC_3"/>
    <property type="match status" value="1"/>
</dbReference>
<dbReference type="PANTHER" id="PTHR32552:SF83">
    <property type="entry name" value="BLR3904 PROTEIN"/>
    <property type="match status" value="1"/>
</dbReference>
<dbReference type="GO" id="GO:0015344">
    <property type="term" value="F:siderophore uptake transmembrane transporter activity"/>
    <property type="evidence" value="ECO:0007669"/>
    <property type="project" value="TreeGrafter"/>
</dbReference>
<dbReference type="InterPro" id="IPR037066">
    <property type="entry name" value="Plug_dom_sf"/>
</dbReference>
<accession>A0A3M8SXI7</accession>
<proteinExistence type="inferred from homology"/>
<comment type="caution">
    <text evidence="18">The sequence shown here is derived from an EMBL/GenBank/DDBJ whole genome shotgun (WGS) entry which is preliminary data.</text>
</comment>
<evidence type="ECO:0000256" key="9">
    <source>
        <dbReference type="ARBA" id="ARBA00023136"/>
    </source>
</evidence>
<keyword evidence="8 13" id="KW-0798">TonB box</keyword>
<evidence type="ECO:0000259" key="16">
    <source>
        <dbReference type="Pfam" id="PF00593"/>
    </source>
</evidence>
<dbReference type="AlphaFoldDB" id="A0A3M8SXI7"/>
<evidence type="ECO:0000256" key="2">
    <source>
        <dbReference type="ARBA" id="ARBA00009810"/>
    </source>
</evidence>
<name>A0A3M8SXI7_9GAMM</name>
<feature type="region of interest" description="Disordered" evidence="14">
    <location>
        <begin position="148"/>
        <end position="167"/>
    </location>
</feature>
<evidence type="ECO:0000256" key="8">
    <source>
        <dbReference type="ARBA" id="ARBA00023077"/>
    </source>
</evidence>
<dbReference type="InterPro" id="IPR000531">
    <property type="entry name" value="Beta-barrel_TonB"/>
</dbReference>
<feature type="domain" description="TonB-dependent receptor plug" evidence="17">
    <location>
        <begin position="62"/>
        <end position="160"/>
    </location>
</feature>
<evidence type="ECO:0000256" key="6">
    <source>
        <dbReference type="ARBA" id="ARBA00022729"/>
    </source>
</evidence>
<keyword evidence="10 18" id="KW-0675">Receptor</keyword>
<dbReference type="GO" id="GO:0038023">
    <property type="term" value="F:signaling receptor activity"/>
    <property type="evidence" value="ECO:0007669"/>
    <property type="project" value="InterPro"/>
</dbReference>
<evidence type="ECO:0000256" key="13">
    <source>
        <dbReference type="RuleBase" id="RU003357"/>
    </source>
</evidence>
<dbReference type="PANTHER" id="PTHR32552">
    <property type="entry name" value="FERRICHROME IRON RECEPTOR-RELATED"/>
    <property type="match status" value="1"/>
</dbReference>
<evidence type="ECO:0000256" key="10">
    <source>
        <dbReference type="ARBA" id="ARBA00023170"/>
    </source>
</evidence>
<dbReference type="InterPro" id="IPR012910">
    <property type="entry name" value="Plug_dom"/>
</dbReference>
<keyword evidence="9 12" id="KW-0472">Membrane</keyword>
<keyword evidence="6 15" id="KW-0732">Signal</keyword>
<comment type="similarity">
    <text evidence="2 12 13">Belongs to the TonB-dependent receptor family.</text>
</comment>
<reference evidence="18 19" key="1">
    <citation type="submission" date="2018-11" db="EMBL/GenBank/DDBJ databases">
        <title>Lysobacter cryohumiis sp. nov., isolated from soil in the Tianshan Mountains, Xinjiang, China.</title>
        <authorList>
            <person name="Luo Y."/>
            <person name="Sheng H."/>
        </authorList>
    </citation>
    <scope>NUCLEOTIDE SEQUENCE [LARGE SCALE GENOMIC DNA]</scope>
    <source>
        <strain evidence="18 19">ZS60</strain>
    </source>
</reference>
<keyword evidence="3 12" id="KW-0813">Transport</keyword>
<gene>
    <name evidence="18" type="ORF">EER27_01200</name>
</gene>
<dbReference type="NCBIfam" id="TIGR01783">
    <property type="entry name" value="TonB-siderophor"/>
    <property type="match status" value="1"/>
</dbReference>
<evidence type="ECO:0000256" key="12">
    <source>
        <dbReference type="PROSITE-ProRule" id="PRU01360"/>
    </source>
</evidence>
<dbReference type="FunFam" id="2.170.130.10:FF:000001">
    <property type="entry name" value="Catecholate siderophore TonB-dependent receptor"/>
    <property type="match status" value="1"/>
</dbReference>
<dbReference type="InterPro" id="IPR010105">
    <property type="entry name" value="TonB_sidphr_rcpt"/>
</dbReference>
<evidence type="ECO:0000256" key="7">
    <source>
        <dbReference type="ARBA" id="ARBA00023065"/>
    </source>
</evidence>
<dbReference type="CDD" id="cd01347">
    <property type="entry name" value="ligand_gated_channel"/>
    <property type="match status" value="1"/>
</dbReference>
<dbReference type="EMBL" id="RIBS01000001">
    <property type="protein sequence ID" value="RNF86081.1"/>
    <property type="molecule type" value="Genomic_DNA"/>
</dbReference>
<evidence type="ECO:0000259" key="17">
    <source>
        <dbReference type="Pfam" id="PF07715"/>
    </source>
</evidence>
<keyword evidence="11 12" id="KW-0998">Cell outer membrane</keyword>
<evidence type="ECO:0000256" key="4">
    <source>
        <dbReference type="ARBA" id="ARBA00022452"/>
    </source>
</evidence>
<keyword evidence="7" id="KW-0406">Ion transport</keyword>
<sequence>MSNLKLALSPLAGALALALSSLPAIAAPSGTATGSAPQDLDSVEVQGQRVAESRSAKITQPLLDTPQSVTIVSADLMKDQGVTSLRDALRNVPGISMQAGEGGVPAGDNLSLRGFSARTDLFVDGIRDFGGYSRDSFNLEQIEVVKGPASTHSGRGSTGGSINLSSKSATNESFNRVGISVGDDSLLRTTADFNHVLGDSSAFRVNLMGHDAEVNGRDHVENKRWGVAPTLSLGLGTSTIAQFSLFHLEQDNVPDYGQPWVPGTNNAIPASRDLISPVDRSNWYGLLGRDYEKTETDMATVSIQHDFNDKLRLGNVTRWGRSTRDSVLTAPRFANDNGTAINPTPKTRDSIDDIVANVTDLTAVFNTGAVEHTLLAGLELSREKSSNRARIEDASAPATPTLDLFNPNAHGSFRPLIRDALGDTRTRADSAAVYVFDTLVLNPQWELSAGLRWDHFKAEATVFDRTSNAWTTYSRTDEVLSGRVGAVFKPVENGSIYLGYGTSFNPSAEGMSLNAALVKVEPEKSRTLELGTKWNLFGNRLMLTSALFRTEKTNMRLDADTSSNVLYVLDGEQRVDGFEISAAGQITDAWTINAGVAWLDGETTKNRVTPAEVGNDLPNTPRRSANLWTSYQVTEKFDVGFGAQHVGSRFTSTANTREAKAYTTFDAMLGYRINDAVALRLNGYNLSNKQYVDRVGGGHYTPGAERTFMLSADFSF</sequence>
<protein>
    <submittedName>
        <fullName evidence="18">TonB-dependent siderophore receptor</fullName>
    </submittedName>
</protein>
<evidence type="ECO:0000256" key="5">
    <source>
        <dbReference type="ARBA" id="ARBA00022692"/>
    </source>
</evidence>
<dbReference type="GO" id="GO:0015891">
    <property type="term" value="P:siderophore transport"/>
    <property type="evidence" value="ECO:0007669"/>
    <property type="project" value="InterPro"/>
</dbReference>
<feature type="chain" id="PRO_5018133510" evidence="15">
    <location>
        <begin position="27"/>
        <end position="716"/>
    </location>
</feature>
<dbReference type="Gene3D" id="2.170.130.10">
    <property type="entry name" value="TonB-dependent receptor, plug domain"/>
    <property type="match status" value="1"/>
</dbReference>
<dbReference type="Gene3D" id="2.40.170.20">
    <property type="entry name" value="TonB-dependent receptor, beta-barrel domain"/>
    <property type="match status" value="1"/>
</dbReference>
<dbReference type="InterPro" id="IPR039426">
    <property type="entry name" value="TonB-dep_rcpt-like"/>
</dbReference>
<dbReference type="InterPro" id="IPR036942">
    <property type="entry name" value="Beta-barrel_TonB_sf"/>
</dbReference>
<evidence type="ECO:0000256" key="11">
    <source>
        <dbReference type="ARBA" id="ARBA00023237"/>
    </source>
</evidence>
<evidence type="ECO:0000256" key="15">
    <source>
        <dbReference type="SAM" id="SignalP"/>
    </source>
</evidence>
<dbReference type="OrthoDB" id="9790771at2"/>
<evidence type="ECO:0000256" key="14">
    <source>
        <dbReference type="SAM" id="MobiDB-lite"/>
    </source>
</evidence>
<evidence type="ECO:0000313" key="19">
    <source>
        <dbReference type="Proteomes" id="UP000267049"/>
    </source>
</evidence>
<dbReference type="RefSeq" id="WP_123086202.1">
    <property type="nucleotide sequence ID" value="NZ_RIBS01000001.1"/>
</dbReference>
<evidence type="ECO:0000256" key="3">
    <source>
        <dbReference type="ARBA" id="ARBA00022448"/>
    </source>
</evidence>
<keyword evidence="19" id="KW-1185">Reference proteome</keyword>
<dbReference type="GO" id="GO:0009279">
    <property type="term" value="C:cell outer membrane"/>
    <property type="evidence" value="ECO:0007669"/>
    <property type="project" value="UniProtKB-SubCell"/>
</dbReference>
<dbReference type="Pfam" id="PF07715">
    <property type="entry name" value="Plug"/>
    <property type="match status" value="1"/>
</dbReference>
<evidence type="ECO:0000256" key="1">
    <source>
        <dbReference type="ARBA" id="ARBA00004571"/>
    </source>
</evidence>